<dbReference type="EMBL" id="VCMV01000053">
    <property type="protein sequence ID" value="KAB0264934.1"/>
    <property type="molecule type" value="Genomic_DNA"/>
</dbReference>
<comment type="caution">
    <text evidence="1">The sequence shown here is derived from an EMBL/GenBank/DDBJ whole genome shotgun (WGS) entry which is preliminary data.</text>
</comment>
<evidence type="ECO:0000313" key="1">
    <source>
        <dbReference type="EMBL" id="KAB0264934.1"/>
    </source>
</evidence>
<sequence>MTLTEVFVGGAGLGRGRLTFRGKQYPFKLAGTVIGPGSISKRQVAGDVYKLDDLSQFSGIWVEGTGPIGLETGDRSELWLENKAGVIMHLVGQSEGITLSLGKDEVLIEVTK</sequence>
<protein>
    <submittedName>
        <fullName evidence="1">Uncharacterized protein</fullName>
    </submittedName>
</protein>
<reference evidence="1 2" key="1">
    <citation type="journal article" date="2019" name="Microorganisms">
        <title>Genome Insights into the Novel Species Microvirga brassicacearum, a Rapeseed Endophyte with Biotechnological Potential.</title>
        <authorList>
            <person name="Jimenez-Gomez A."/>
            <person name="Saati-Santamaria Z."/>
            <person name="Igual J.M."/>
            <person name="Rivas R."/>
            <person name="Mateos P.F."/>
            <person name="Garcia-Fraile P."/>
        </authorList>
    </citation>
    <scope>NUCLEOTIDE SEQUENCE [LARGE SCALE GENOMIC DNA]</scope>
    <source>
        <strain evidence="1 2">CDVBN77</strain>
    </source>
</reference>
<accession>A0A5N3P5D3</accession>
<organism evidence="1 2">
    <name type="scientific">Microvirga brassicacearum</name>
    <dbReference type="NCBI Taxonomy" id="2580413"/>
    <lineage>
        <taxon>Bacteria</taxon>
        <taxon>Pseudomonadati</taxon>
        <taxon>Pseudomonadota</taxon>
        <taxon>Alphaproteobacteria</taxon>
        <taxon>Hyphomicrobiales</taxon>
        <taxon>Methylobacteriaceae</taxon>
        <taxon>Microvirga</taxon>
    </lineage>
</organism>
<gene>
    <name evidence="1" type="ORF">FEZ63_20820</name>
</gene>
<proteinExistence type="predicted"/>
<dbReference type="Proteomes" id="UP000325684">
    <property type="component" value="Unassembled WGS sequence"/>
</dbReference>
<evidence type="ECO:0000313" key="2">
    <source>
        <dbReference type="Proteomes" id="UP000325684"/>
    </source>
</evidence>
<dbReference type="AlphaFoldDB" id="A0A5N3P5D3"/>
<keyword evidence="2" id="KW-1185">Reference proteome</keyword>
<dbReference type="RefSeq" id="WP_150948105.1">
    <property type="nucleotide sequence ID" value="NZ_VCMV01000053.1"/>
</dbReference>
<dbReference type="OrthoDB" id="7068882at2"/>
<name>A0A5N3P5D3_9HYPH</name>